<comment type="caution">
    <text evidence="1">The sequence shown here is derived from an EMBL/GenBank/DDBJ whole genome shotgun (WGS) entry which is preliminary data.</text>
</comment>
<name>R4G163_9BACL</name>
<dbReference type="EMBL" id="BARH01000016">
    <property type="protein sequence ID" value="GAC91618.1"/>
    <property type="molecule type" value="Genomic_DNA"/>
</dbReference>
<dbReference type="RefSeq" id="WP_006322106.1">
    <property type="nucleotide sequence ID" value="NZ_BARH01000016.1"/>
</dbReference>
<organism evidence="1 2">
    <name type="scientific">Anoxybacillus flavithermus NBRC 109594</name>
    <dbReference type="NCBI Taxonomy" id="1315967"/>
    <lineage>
        <taxon>Bacteria</taxon>
        <taxon>Bacillati</taxon>
        <taxon>Bacillota</taxon>
        <taxon>Bacilli</taxon>
        <taxon>Bacillales</taxon>
        <taxon>Anoxybacillaceae</taxon>
        <taxon>Anoxybacillus</taxon>
    </lineage>
</organism>
<evidence type="ECO:0000313" key="2">
    <source>
        <dbReference type="Proteomes" id="UP000013057"/>
    </source>
</evidence>
<protein>
    <submittedName>
        <fullName evidence="1">Uncharacterized protein</fullName>
    </submittedName>
</protein>
<dbReference type="Proteomes" id="UP000013057">
    <property type="component" value="Unassembled WGS sequence"/>
</dbReference>
<evidence type="ECO:0000313" key="1">
    <source>
        <dbReference type="EMBL" id="GAC91618.1"/>
    </source>
</evidence>
<gene>
    <name evidence="1" type="ORF">KN10_2054</name>
</gene>
<reference evidence="2" key="1">
    <citation type="journal article" date="2013" name="Genome">
        <title>Draft Genome Sequence of a Thermophilic Member of the Bacillaceae, Anoxybacillus flavithermus Strain Kn10, Isolated from the Kan-nawa Hot Spring in Japan.</title>
        <authorList>
            <person name="Matsutani M."/>
            <person name="Shirakihara Y."/>
            <person name="Imada K."/>
            <person name="Yakushi T."/>
            <person name="Matsushita K."/>
        </authorList>
    </citation>
    <scope>NUCLEOTIDE SEQUENCE [LARGE SCALE GENOMIC DNA]</scope>
    <source>
        <strain evidence="2">NBRC 109594</strain>
    </source>
</reference>
<dbReference type="GeneID" id="45100022"/>
<dbReference type="AlphaFoldDB" id="R4G163"/>
<proteinExistence type="predicted"/>
<accession>R4G163</accession>
<sequence length="48" mass="5566">MEKQLKIQIMDEDNMNKLNELLKSLKEAESTLEGRADLQSLNWSTSLE</sequence>